<comment type="similarity">
    <text evidence="1">Belongs to the GSKIP family.</text>
</comment>
<accession>A0A5J4NEL9</accession>
<dbReference type="GO" id="GO:0005737">
    <property type="term" value="C:cytoplasm"/>
    <property type="evidence" value="ECO:0007669"/>
    <property type="project" value="TreeGrafter"/>
</dbReference>
<dbReference type="GO" id="GO:0019207">
    <property type="term" value="F:kinase regulator activity"/>
    <property type="evidence" value="ECO:0007669"/>
    <property type="project" value="TreeGrafter"/>
</dbReference>
<dbReference type="GO" id="GO:0051018">
    <property type="term" value="F:protein kinase A binding"/>
    <property type="evidence" value="ECO:0007669"/>
    <property type="project" value="TreeGrafter"/>
</dbReference>
<reference evidence="3 4" key="1">
    <citation type="journal article" date="2019" name="Gigascience">
        <title>Whole-genome sequence of the oriental lung fluke Paragonimus westermani.</title>
        <authorList>
            <person name="Oey H."/>
            <person name="Zakrzewski M."/>
            <person name="Narain K."/>
            <person name="Devi K.R."/>
            <person name="Agatsuma T."/>
            <person name="Nawaratna S."/>
            <person name="Gobert G.N."/>
            <person name="Jones M.K."/>
            <person name="Ragan M.A."/>
            <person name="McManus D.P."/>
            <person name="Krause L."/>
        </authorList>
    </citation>
    <scope>NUCLEOTIDE SEQUENCE [LARGE SCALE GENOMIC DNA]</scope>
    <source>
        <strain evidence="3 4">IND2009</strain>
    </source>
</reference>
<dbReference type="AlphaFoldDB" id="A0A5J4NEL9"/>
<dbReference type="InterPro" id="IPR037395">
    <property type="entry name" value="GSKIP"/>
</dbReference>
<dbReference type="GO" id="GO:0060828">
    <property type="term" value="P:regulation of canonical Wnt signaling pathway"/>
    <property type="evidence" value="ECO:0007669"/>
    <property type="project" value="InterPro"/>
</dbReference>
<evidence type="ECO:0000256" key="1">
    <source>
        <dbReference type="ARBA" id="ARBA00009571"/>
    </source>
</evidence>
<protein>
    <recommendedName>
        <fullName evidence="2">GSKIP domain-containing protein</fullName>
    </recommendedName>
</protein>
<name>A0A5J4NEL9_9TREM</name>
<gene>
    <name evidence="3" type="ORF">DEA37_0002541</name>
</gene>
<dbReference type="EMBL" id="QNGE01003534">
    <property type="protein sequence ID" value="KAA3673925.1"/>
    <property type="molecule type" value="Genomic_DNA"/>
</dbReference>
<evidence type="ECO:0000313" key="3">
    <source>
        <dbReference type="EMBL" id="KAA3673925.1"/>
    </source>
</evidence>
<dbReference type="Gene3D" id="3.30.2280.10">
    <property type="entry name" value="Hypothetical protein (hspc210)"/>
    <property type="match status" value="1"/>
</dbReference>
<dbReference type="InterPro" id="IPR023231">
    <property type="entry name" value="GSKIP_dom_sf"/>
</dbReference>
<feature type="domain" description="GSKIP" evidence="2">
    <location>
        <begin position="59"/>
        <end position="167"/>
    </location>
</feature>
<dbReference type="Proteomes" id="UP000324629">
    <property type="component" value="Unassembled WGS sequence"/>
</dbReference>
<comment type="caution">
    <text evidence="3">The sequence shown here is derived from an EMBL/GenBank/DDBJ whole genome shotgun (WGS) entry which is preliminary data.</text>
</comment>
<evidence type="ECO:0000313" key="4">
    <source>
        <dbReference type="Proteomes" id="UP000324629"/>
    </source>
</evidence>
<dbReference type="SUPFAM" id="SSF103107">
    <property type="entry name" value="Hypothetical protein c14orf129, hspc210"/>
    <property type="match status" value="1"/>
</dbReference>
<keyword evidence="4" id="KW-1185">Reference proteome</keyword>
<proteinExistence type="inferred from homology"/>
<sequence>MVQVLLISPLFRISFRFLTFTHRSVLPITLAALFLLRSKMNGFGSKSYYDVDGDSKLCSVEAEAAIKEVAFGVKEIVSASPSLTCTDSLAYLNLTTLEGERMCVEITVKGFCPVGQEYDQIEHPLTDKSARVCTPEYYETIYALLSARSARFRDKFSQRLCEKLKELDDPIVQSCQTD</sequence>
<dbReference type="PANTHER" id="PTHR12490">
    <property type="entry name" value="GSK3B-INTERACTING PROTEIN"/>
    <property type="match status" value="1"/>
</dbReference>
<evidence type="ECO:0000259" key="2">
    <source>
        <dbReference type="Pfam" id="PF05303"/>
    </source>
</evidence>
<organism evidence="3 4">
    <name type="scientific">Paragonimus westermani</name>
    <dbReference type="NCBI Taxonomy" id="34504"/>
    <lineage>
        <taxon>Eukaryota</taxon>
        <taxon>Metazoa</taxon>
        <taxon>Spiralia</taxon>
        <taxon>Lophotrochozoa</taxon>
        <taxon>Platyhelminthes</taxon>
        <taxon>Trematoda</taxon>
        <taxon>Digenea</taxon>
        <taxon>Plagiorchiida</taxon>
        <taxon>Troglotremata</taxon>
        <taxon>Troglotrematidae</taxon>
        <taxon>Paragonimus</taxon>
    </lineage>
</organism>
<dbReference type="PANTHER" id="PTHR12490:SF4">
    <property type="entry name" value="GSK3B-INTERACTING PROTEIN"/>
    <property type="match status" value="1"/>
</dbReference>
<dbReference type="InterPro" id="IPR007967">
    <property type="entry name" value="GSKIP_dom"/>
</dbReference>
<dbReference type="Pfam" id="PF05303">
    <property type="entry name" value="GSKIP_dom"/>
    <property type="match status" value="1"/>
</dbReference>